<dbReference type="InterPro" id="IPR010718">
    <property type="entry name" value="DUF1294"/>
</dbReference>
<evidence type="ECO:0000313" key="5">
    <source>
        <dbReference type="EMBL" id="MBB6558398.1"/>
    </source>
</evidence>
<dbReference type="Gene3D" id="2.40.50.140">
    <property type="entry name" value="Nucleic acid-binding proteins"/>
    <property type="match status" value="1"/>
</dbReference>
<evidence type="ECO:0000256" key="1">
    <source>
        <dbReference type="RuleBase" id="RU000408"/>
    </source>
</evidence>
<evidence type="ECO:0000256" key="2">
    <source>
        <dbReference type="SAM" id="MobiDB-lite"/>
    </source>
</evidence>
<dbReference type="InterPro" id="IPR002059">
    <property type="entry name" value="CSP_DNA-bd"/>
</dbReference>
<reference evidence="5 6" key="1">
    <citation type="submission" date="2020-08" db="EMBL/GenBank/DDBJ databases">
        <title>Functional genomics of gut bacteria from endangered species of beetles.</title>
        <authorList>
            <person name="Carlos-Shanley C."/>
        </authorList>
    </citation>
    <scope>NUCLEOTIDE SEQUENCE [LARGE SCALE GENOMIC DNA]</scope>
    <source>
        <strain evidence="5 6">S00198</strain>
    </source>
</reference>
<dbReference type="SUPFAM" id="SSF50249">
    <property type="entry name" value="Nucleic acid-binding proteins"/>
    <property type="match status" value="1"/>
</dbReference>
<dbReference type="Proteomes" id="UP000575083">
    <property type="component" value="Unassembled WGS sequence"/>
</dbReference>
<sequence>MQKQGEVVRWNAERAFGFIRSADTDADVFFHVRDFQGGGAPREGQAVVYEEIHVGGKGPRAMAVQPAGAQAAARASARSAPGPSASKPRQARPSRTDQPRGTPAFQGLAFLLMGAWAGLLAFGAWNGRLPIWLLGGAVALNLLTFAVYFIDKQAAKSDQWRTSENTLHGLALAGGWPGAWFAQQMLRHKSSKAAFRAVYWATVIANCAGLAIWVIGWVR</sequence>
<evidence type="ECO:0000259" key="4">
    <source>
        <dbReference type="PROSITE" id="PS51857"/>
    </source>
</evidence>
<dbReference type="RefSeq" id="WP_184855841.1">
    <property type="nucleotide sequence ID" value="NZ_JACHLK010000002.1"/>
</dbReference>
<accession>A0A7X0PAP0</accession>
<keyword evidence="3" id="KW-0472">Membrane</keyword>
<dbReference type="EMBL" id="JACHLK010000002">
    <property type="protein sequence ID" value="MBB6558398.1"/>
    <property type="molecule type" value="Genomic_DNA"/>
</dbReference>
<feature type="region of interest" description="Disordered" evidence="2">
    <location>
        <begin position="65"/>
        <end position="100"/>
    </location>
</feature>
<comment type="subcellular location">
    <subcellularLocation>
        <location evidence="1">Cytoplasm</location>
    </subcellularLocation>
</comment>
<evidence type="ECO:0000256" key="3">
    <source>
        <dbReference type="SAM" id="Phobius"/>
    </source>
</evidence>
<organism evidence="5 6">
    <name type="scientific">Acidovorax soli</name>
    <dbReference type="NCBI Taxonomy" id="592050"/>
    <lineage>
        <taxon>Bacteria</taxon>
        <taxon>Pseudomonadati</taxon>
        <taxon>Pseudomonadota</taxon>
        <taxon>Betaproteobacteria</taxon>
        <taxon>Burkholderiales</taxon>
        <taxon>Comamonadaceae</taxon>
        <taxon>Acidovorax</taxon>
    </lineage>
</organism>
<dbReference type="CDD" id="cd04458">
    <property type="entry name" value="CSP_CDS"/>
    <property type="match status" value="1"/>
</dbReference>
<keyword evidence="3" id="KW-1133">Transmembrane helix</keyword>
<gene>
    <name evidence="5" type="ORF">HNP48_001062</name>
</gene>
<dbReference type="InterPro" id="IPR012340">
    <property type="entry name" value="NA-bd_OB-fold"/>
</dbReference>
<dbReference type="AlphaFoldDB" id="A0A7X0PAP0"/>
<protein>
    <submittedName>
        <fullName evidence="5">Uncharacterized membrane protein YsdA (DUF1294 family)/cold shock CspA family protein</fullName>
    </submittedName>
</protein>
<comment type="caution">
    <text evidence="5">The sequence shown here is derived from an EMBL/GenBank/DDBJ whole genome shotgun (WGS) entry which is preliminary data.</text>
</comment>
<feature type="compositionally biased region" description="Low complexity" evidence="2">
    <location>
        <begin position="65"/>
        <end position="88"/>
    </location>
</feature>
<dbReference type="PROSITE" id="PS51857">
    <property type="entry name" value="CSD_2"/>
    <property type="match status" value="1"/>
</dbReference>
<proteinExistence type="predicted"/>
<keyword evidence="6" id="KW-1185">Reference proteome</keyword>
<feature type="domain" description="CSD" evidence="4">
    <location>
        <begin position="2"/>
        <end position="66"/>
    </location>
</feature>
<dbReference type="PROSITE" id="PS00352">
    <property type="entry name" value="CSD_1"/>
    <property type="match status" value="1"/>
</dbReference>
<dbReference type="SMART" id="SM00357">
    <property type="entry name" value="CSP"/>
    <property type="match status" value="1"/>
</dbReference>
<evidence type="ECO:0000313" key="6">
    <source>
        <dbReference type="Proteomes" id="UP000575083"/>
    </source>
</evidence>
<name>A0A7X0PAP0_9BURK</name>
<feature type="transmembrane region" description="Helical" evidence="3">
    <location>
        <begin position="197"/>
        <end position="218"/>
    </location>
</feature>
<dbReference type="GO" id="GO:0003676">
    <property type="term" value="F:nucleic acid binding"/>
    <property type="evidence" value="ECO:0007669"/>
    <property type="project" value="InterPro"/>
</dbReference>
<dbReference type="InterPro" id="IPR011129">
    <property type="entry name" value="CSD"/>
</dbReference>
<feature type="transmembrane region" description="Helical" evidence="3">
    <location>
        <begin position="131"/>
        <end position="150"/>
    </location>
</feature>
<keyword evidence="3" id="KW-0812">Transmembrane</keyword>
<dbReference type="GO" id="GO:0005829">
    <property type="term" value="C:cytosol"/>
    <property type="evidence" value="ECO:0007669"/>
    <property type="project" value="UniProtKB-ARBA"/>
</dbReference>
<feature type="transmembrane region" description="Helical" evidence="3">
    <location>
        <begin position="104"/>
        <end position="125"/>
    </location>
</feature>
<dbReference type="InterPro" id="IPR019844">
    <property type="entry name" value="CSD_CS"/>
</dbReference>
<dbReference type="Pfam" id="PF00313">
    <property type="entry name" value="CSD"/>
    <property type="match status" value="1"/>
</dbReference>
<dbReference type="Pfam" id="PF06961">
    <property type="entry name" value="DUF1294"/>
    <property type="match status" value="1"/>
</dbReference>